<dbReference type="AlphaFoldDB" id="A0A835SN24"/>
<organism evidence="2 3">
    <name type="scientific">Chlamydomonas schloesseri</name>
    <dbReference type="NCBI Taxonomy" id="2026947"/>
    <lineage>
        <taxon>Eukaryota</taxon>
        <taxon>Viridiplantae</taxon>
        <taxon>Chlorophyta</taxon>
        <taxon>core chlorophytes</taxon>
        <taxon>Chlorophyceae</taxon>
        <taxon>CS clade</taxon>
        <taxon>Chlamydomonadales</taxon>
        <taxon>Chlamydomonadaceae</taxon>
        <taxon>Chlamydomonas</taxon>
    </lineage>
</organism>
<dbReference type="PANTHER" id="PTHR31595:SF57">
    <property type="entry name" value="OS04G0481900 PROTEIN"/>
    <property type="match status" value="1"/>
</dbReference>
<feature type="compositionally biased region" description="Gly residues" evidence="1">
    <location>
        <begin position="437"/>
        <end position="452"/>
    </location>
</feature>
<feature type="region of interest" description="Disordered" evidence="1">
    <location>
        <begin position="276"/>
        <end position="351"/>
    </location>
</feature>
<dbReference type="Proteomes" id="UP000613740">
    <property type="component" value="Unassembled WGS sequence"/>
</dbReference>
<keyword evidence="3" id="KW-1185">Reference proteome</keyword>
<accession>A0A835SN24</accession>
<proteinExistence type="predicted"/>
<dbReference type="InterPro" id="IPR044851">
    <property type="entry name" value="Wax_synthase"/>
</dbReference>
<sequence length="544" mass="54785">MWLFAIQYGFMADPAPEPRTPWSYFVVGLKDTFLPFEEGGGEAVRAAGAAGSGGGGGGGKAARGTEPGAGGAGACAADAAGGDETDPDGSNPDGGGSDGPARKGPCRAGGGGAAAAAAAAARRQGQARRARLERQPLAAAGASYPAAVARLVVEYLAQYLIYDACLTLVVKPLAVFEAGGGGGPPLFSAASVAASLAFTVVLYLHFTISYRGFLLALSVAKPELLWRCRHQFREPWLAAVTSVGELWQRWHQLFRMTFVRLAYRPTTALVRRLLSRGSSSGGCSGGSSGSRTGKGASGSGTVGQQHHAHADGRSNGTATAATNSKNTAASNGTSAGGGMAAPPPPPPSPLARRLEEAAGLVAVFTLSGIIHEYMCWAAFGAAAGWQLGFFLLHAAAILLEQALGLPLPPEVDFEAAAAAVAAEGALAEQKMAAVNGGGSNGGSGGGSGGVGGKAARPKPGKGRVAAARWRRAAVRLAHSGAVAAFCAATSVLFMRPWLQGNYHNEFWHPVSPVGWVVRRLRELLAAAAAGAGAGAGAGVTGAEL</sequence>
<dbReference type="GO" id="GO:0008374">
    <property type="term" value="F:O-acyltransferase activity"/>
    <property type="evidence" value="ECO:0007669"/>
    <property type="project" value="InterPro"/>
</dbReference>
<evidence type="ECO:0000256" key="1">
    <source>
        <dbReference type="SAM" id="MobiDB-lite"/>
    </source>
</evidence>
<evidence type="ECO:0008006" key="4">
    <source>
        <dbReference type="Google" id="ProtNLM"/>
    </source>
</evidence>
<evidence type="ECO:0000313" key="3">
    <source>
        <dbReference type="Proteomes" id="UP000613740"/>
    </source>
</evidence>
<name>A0A835SN24_9CHLO</name>
<dbReference type="GO" id="GO:0006629">
    <property type="term" value="P:lipid metabolic process"/>
    <property type="evidence" value="ECO:0007669"/>
    <property type="project" value="InterPro"/>
</dbReference>
<gene>
    <name evidence="2" type="ORF">HYH02_014327</name>
</gene>
<dbReference type="EMBL" id="JAEHOD010000091">
    <property type="protein sequence ID" value="KAG2428626.1"/>
    <property type="molecule type" value="Genomic_DNA"/>
</dbReference>
<comment type="caution">
    <text evidence="2">The sequence shown here is derived from an EMBL/GenBank/DDBJ whole genome shotgun (WGS) entry which is preliminary data.</text>
</comment>
<protein>
    <recommendedName>
        <fullName evidence="4">Wax synthase domain-containing protein</fullName>
    </recommendedName>
</protein>
<evidence type="ECO:0000313" key="2">
    <source>
        <dbReference type="EMBL" id="KAG2428626.1"/>
    </source>
</evidence>
<feature type="compositionally biased region" description="Low complexity" evidence="1">
    <location>
        <begin position="314"/>
        <end position="333"/>
    </location>
</feature>
<feature type="compositionally biased region" description="Gly residues" evidence="1">
    <location>
        <begin position="50"/>
        <end position="73"/>
    </location>
</feature>
<dbReference type="PANTHER" id="PTHR31595">
    <property type="entry name" value="LONG-CHAIN-ALCOHOL O-FATTY-ACYLTRANSFERASE 3-RELATED"/>
    <property type="match status" value="1"/>
</dbReference>
<feature type="region of interest" description="Disordered" evidence="1">
    <location>
        <begin position="49"/>
        <end position="110"/>
    </location>
</feature>
<feature type="compositionally biased region" description="Gly residues" evidence="1">
    <location>
        <begin position="279"/>
        <end position="288"/>
    </location>
</feature>
<reference evidence="2" key="1">
    <citation type="journal article" date="2020" name="bioRxiv">
        <title>Comparative genomics of Chlamydomonas.</title>
        <authorList>
            <person name="Craig R.J."/>
            <person name="Hasan A.R."/>
            <person name="Ness R.W."/>
            <person name="Keightley P.D."/>
        </authorList>
    </citation>
    <scope>NUCLEOTIDE SEQUENCE</scope>
    <source>
        <strain evidence="2">CCAP 11/173</strain>
    </source>
</reference>
<dbReference type="OrthoDB" id="1077582at2759"/>
<feature type="region of interest" description="Disordered" evidence="1">
    <location>
        <begin position="437"/>
        <end position="461"/>
    </location>
</feature>